<feature type="compositionally biased region" description="Low complexity" evidence="1">
    <location>
        <begin position="30"/>
        <end position="64"/>
    </location>
</feature>
<sequence>MSGDGPSSSRQPPRFVPTLTAVVDLQEEGAPAAAPAAGPAPLMPDLAALPSLDLPAGSGAAAPPAALPPPAAQTLPPTLLRQASAPWESANVQQPVVRAPVPSPVNAPPPVKPASLPVLETVFEPAAPTAPVAPPPPQDAAPPTAAPSFKALPVREEADAFRIEEELLHRVLQRMDLSLEERLTDAVSLAVQQQLDAMIPRLRQEVEAVLRQLVVEAMAHELSEPPGNPGV</sequence>
<dbReference type="Proteomes" id="UP001212602">
    <property type="component" value="Unassembled WGS sequence"/>
</dbReference>
<keyword evidence="3" id="KW-1185">Reference proteome</keyword>
<gene>
    <name evidence="2" type="ORF">PGB34_14640</name>
</gene>
<evidence type="ECO:0000256" key="1">
    <source>
        <dbReference type="SAM" id="MobiDB-lite"/>
    </source>
</evidence>
<proteinExistence type="predicted"/>
<dbReference type="AlphaFoldDB" id="A0AAE3NC31"/>
<organism evidence="2 3">
    <name type="scientific">Xenophilus arseniciresistens</name>
    <dbReference type="NCBI Taxonomy" id="1283306"/>
    <lineage>
        <taxon>Bacteria</taxon>
        <taxon>Pseudomonadati</taxon>
        <taxon>Pseudomonadota</taxon>
        <taxon>Betaproteobacteria</taxon>
        <taxon>Burkholderiales</taxon>
        <taxon>Comamonadaceae</taxon>
        <taxon>Xenophilus</taxon>
    </lineage>
</organism>
<evidence type="ECO:0000313" key="3">
    <source>
        <dbReference type="Proteomes" id="UP001212602"/>
    </source>
</evidence>
<name>A0AAE3NC31_9BURK</name>
<dbReference type="EMBL" id="JAQIPB010000006">
    <property type="protein sequence ID" value="MDA7417597.1"/>
    <property type="molecule type" value="Genomic_DNA"/>
</dbReference>
<feature type="compositionally biased region" description="Pro residues" evidence="1">
    <location>
        <begin position="131"/>
        <end position="140"/>
    </location>
</feature>
<feature type="region of interest" description="Disordered" evidence="1">
    <location>
        <begin position="26"/>
        <end position="77"/>
    </location>
</feature>
<dbReference type="RefSeq" id="WP_271428811.1">
    <property type="nucleotide sequence ID" value="NZ_JAQIPB010000006.1"/>
</dbReference>
<accession>A0AAE3NC31</accession>
<comment type="caution">
    <text evidence="2">The sequence shown here is derived from an EMBL/GenBank/DDBJ whole genome shotgun (WGS) entry which is preliminary data.</text>
</comment>
<dbReference type="InterPro" id="IPR003882">
    <property type="entry name" value="Pistil_extensin"/>
</dbReference>
<evidence type="ECO:0000313" key="2">
    <source>
        <dbReference type="EMBL" id="MDA7417597.1"/>
    </source>
</evidence>
<protein>
    <submittedName>
        <fullName evidence="2">Uncharacterized protein</fullName>
    </submittedName>
</protein>
<dbReference type="PRINTS" id="PR01218">
    <property type="entry name" value="PSTLEXTENSIN"/>
</dbReference>
<reference evidence="2" key="1">
    <citation type="submission" date="2023-01" db="EMBL/GenBank/DDBJ databases">
        <title>Xenophilus mangrovi sp. nov., isolated from soil of Mangrove nature reserve.</title>
        <authorList>
            <person name="Xu S."/>
            <person name="Liu Z."/>
            <person name="Xu Y."/>
        </authorList>
    </citation>
    <scope>NUCLEOTIDE SEQUENCE</scope>
    <source>
        <strain evidence="2">YW8</strain>
    </source>
</reference>
<feature type="region of interest" description="Disordered" evidence="1">
    <location>
        <begin position="127"/>
        <end position="146"/>
    </location>
</feature>